<evidence type="ECO:0000313" key="2">
    <source>
        <dbReference type="EMBL" id="KAK4036102.1"/>
    </source>
</evidence>
<gene>
    <name evidence="2" type="ORF">OUZ56_028172</name>
</gene>
<reference evidence="2 3" key="1">
    <citation type="journal article" date="2023" name="Nucleic Acids Res.">
        <title>The hologenome of Daphnia magna reveals possible DNA methylation and microbiome-mediated evolution of the host genome.</title>
        <authorList>
            <person name="Chaturvedi A."/>
            <person name="Li X."/>
            <person name="Dhandapani V."/>
            <person name="Marshall H."/>
            <person name="Kissane S."/>
            <person name="Cuenca-Cambronero M."/>
            <person name="Asole G."/>
            <person name="Calvet F."/>
            <person name="Ruiz-Romero M."/>
            <person name="Marangio P."/>
            <person name="Guigo R."/>
            <person name="Rago D."/>
            <person name="Mirbahai L."/>
            <person name="Eastwood N."/>
            <person name="Colbourne J.K."/>
            <person name="Zhou J."/>
            <person name="Mallon E."/>
            <person name="Orsini L."/>
        </authorList>
    </citation>
    <scope>NUCLEOTIDE SEQUENCE [LARGE SCALE GENOMIC DNA]</scope>
    <source>
        <strain evidence="2">LRV0_1</strain>
    </source>
</reference>
<sequence>MSPTPRTSQIPVPIPFSNTNHGVLKVNSEDEISENSDVDMEDSDTDSDETVNKQRIAHENAMAMWRWKAKCVCLLYLLMKRRRLKALQNSYRPVGRLWTRFHNSSSQREQHSLCTTVLLAEKISCPLIVRSDDWWIEELLFTPGKPRTDLILWITSKAIESSLPSNLRLQLKLQDLDCSATLASSTSILKFPETDEAILGFWCGAYVCTKKDLPFIKGDMPRNLQIKYWIRLIKALEVITKSHVNTNLAFGVGLMNNIVSMDNFLDAFSMKASLLSADVQSEIKQMPKERSEEWCTKKQSTPGRNLQNDKLLIHNFLEQANRLNSAADQFSDIFKADLNVCLPKNKTSDPVIEFGDEISVLSTKLTAWKQGMDSLLELQQSNASEINLKKSENLFKRSVSNESFVRFQKLWGSD</sequence>
<dbReference type="PANTHER" id="PTHR14352">
    <property type="entry name" value="HAUS AUGMIN-LIKE COMPLEX SUBUNIT 7"/>
    <property type="match status" value="1"/>
</dbReference>
<evidence type="ECO:0000313" key="3">
    <source>
        <dbReference type="Proteomes" id="UP001234178"/>
    </source>
</evidence>
<name>A0ABR0B330_9CRUS</name>
<feature type="compositionally biased region" description="Acidic residues" evidence="1">
    <location>
        <begin position="29"/>
        <end position="49"/>
    </location>
</feature>
<dbReference type="Proteomes" id="UP001234178">
    <property type="component" value="Unassembled WGS sequence"/>
</dbReference>
<feature type="region of interest" description="Disordered" evidence="1">
    <location>
        <begin position="21"/>
        <end position="51"/>
    </location>
</feature>
<dbReference type="InterPro" id="IPR029711">
    <property type="entry name" value="Haus7-like"/>
</dbReference>
<evidence type="ECO:0000256" key="1">
    <source>
        <dbReference type="SAM" id="MobiDB-lite"/>
    </source>
</evidence>
<organism evidence="2 3">
    <name type="scientific">Daphnia magna</name>
    <dbReference type="NCBI Taxonomy" id="35525"/>
    <lineage>
        <taxon>Eukaryota</taxon>
        <taxon>Metazoa</taxon>
        <taxon>Ecdysozoa</taxon>
        <taxon>Arthropoda</taxon>
        <taxon>Crustacea</taxon>
        <taxon>Branchiopoda</taxon>
        <taxon>Diplostraca</taxon>
        <taxon>Cladocera</taxon>
        <taxon>Anomopoda</taxon>
        <taxon>Daphniidae</taxon>
        <taxon>Daphnia</taxon>
    </lineage>
</organism>
<keyword evidence="3" id="KW-1185">Reference proteome</keyword>
<accession>A0ABR0B330</accession>
<dbReference type="PANTHER" id="PTHR14352:SF2">
    <property type="entry name" value="HAUS AUGMIN-LIKE COMPLEX SUBUNIT 7"/>
    <property type="match status" value="1"/>
</dbReference>
<proteinExistence type="predicted"/>
<comment type="caution">
    <text evidence="2">The sequence shown here is derived from an EMBL/GenBank/DDBJ whole genome shotgun (WGS) entry which is preliminary data.</text>
</comment>
<protein>
    <submittedName>
        <fullName evidence="2">Uncharacterized protein</fullName>
    </submittedName>
</protein>
<dbReference type="EMBL" id="JAOYFB010000040">
    <property type="protein sequence ID" value="KAK4036102.1"/>
    <property type="molecule type" value="Genomic_DNA"/>
</dbReference>